<evidence type="ECO:0000256" key="7">
    <source>
        <dbReference type="ARBA" id="ARBA00022605"/>
    </source>
</evidence>
<sequence length="483" mass="50675">MTTASAPRTLYRKLWDSHVIEVVPGAQGEGEESRAALIHVDRHLLHECSTHQSFEALRSNGRSVHRRETHLAVPDHAVSTALDRLSIAQDDGAAGAQVARLASNVAEFDIPYVPLDDARQGIVHVMGPELGFTLPGITLACGDSHTSTHGAFGALAFGIGASDCETVLATNAIVQSRAKTVKVELSGTLGAHVTSKDVALALIGRYGAGFATGCAVEFTGEAVRAMSMAARMTLCNMAIEAGARIGLVAPDETTIDYLRGRPLAPQGEMFEQAAAYWRTLASDPGAEYDRTVALDLDALAPQITWGTNPQDAAPVDGTVPAAPEDAEAARQHAKALAYMGIEAGMPVTDIAVDVVFIGSCTNGRIEDLRAAAAVARGRKVADGVRALVVPGSMAVRAQAEAEGLDTIFTEAGFDWRMAGCSMCVAMNEDRLAEGERSASTSNRNFEGRQGRGGRTHLMSPAMAAAAAVTGHIADVRTLEEIPA</sequence>
<dbReference type="HAMAP" id="MF_01026">
    <property type="entry name" value="LeuC_type1"/>
    <property type="match status" value="1"/>
</dbReference>
<evidence type="ECO:0000256" key="12">
    <source>
        <dbReference type="ARBA" id="ARBA00023304"/>
    </source>
</evidence>
<keyword evidence="5 13" id="KW-0432">Leucine biosynthesis</keyword>
<dbReference type="InterPro" id="IPR015931">
    <property type="entry name" value="Acnase/IPM_dHydase_lsu_aba_1/3"/>
</dbReference>
<keyword evidence="17" id="KW-1185">Reference proteome</keyword>
<evidence type="ECO:0000256" key="6">
    <source>
        <dbReference type="ARBA" id="ARBA00022485"/>
    </source>
</evidence>
<feature type="region of interest" description="Disordered" evidence="14">
    <location>
        <begin position="434"/>
        <end position="455"/>
    </location>
</feature>
<evidence type="ECO:0000256" key="5">
    <source>
        <dbReference type="ARBA" id="ARBA00022430"/>
    </source>
</evidence>
<dbReference type="PROSITE" id="PS00450">
    <property type="entry name" value="ACONITASE_1"/>
    <property type="match status" value="1"/>
</dbReference>
<evidence type="ECO:0000256" key="9">
    <source>
        <dbReference type="ARBA" id="ARBA00023004"/>
    </source>
</evidence>
<dbReference type="SUPFAM" id="SSF53732">
    <property type="entry name" value="Aconitase iron-sulfur domain"/>
    <property type="match status" value="1"/>
</dbReference>
<evidence type="ECO:0000256" key="13">
    <source>
        <dbReference type="HAMAP-Rule" id="MF_01026"/>
    </source>
</evidence>
<feature type="binding site" evidence="13">
    <location>
        <position position="423"/>
    </location>
    <ligand>
        <name>[4Fe-4S] cluster</name>
        <dbReference type="ChEBI" id="CHEBI:49883"/>
    </ligand>
</feature>
<comment type="pathway">
    <text evidence="3 13">Amino-acid biosynthesis; L-leucine biosynthesis; L-leucine from 3-methyl-2-oxobutanoate: step 2/4.</text>
</comment>
<gene>
    <name evidence="13 16" type="primary">leuC</name>
    <name evidence="16" type="ORF">MTR65_10360</name>
</gene>
<dbReference type="EC" id="4.2.1.33" evidence="13"/>
<comment type="cofactor">
    <cofactor evidence="13">
        <name>[4Fe-4S] cluster</name>
        <dbReference type="ChEBI" id="CHEBI:49883"/>
    </cofactor>
    <text evidence="13">Binds 1 [4Fe-4S] cluster per subunit.</text>
</comment>
<keyword evidence="9 13" id="KW-0408">Iron</keyword>
<keyword evidence="6 13" id="KW-0004">4Fe-4S</keyword>
<comment type="caution">
    <text evidence="16">The sequence shown here is derived from an EMBL/GenBank/DDBJ whole genome shotgun (WGS) entry which is preliminary data.</text>
</comment>
<accession>A0ABT0AD31</accession>
<reference evidence="16" key="1">
    <citation type="submission" date="2022-03" db="EMBL/GenBank/DDBJ databases">
        <title>Identification of a novel bacterium isolated from mangrove sediments.</title>
        <authorList>
            <person name="Pan X."/>
        </authorList>
    </citation>
    <scope>NUCLEOTIDE SEQUENCE</scope>
    <source>
        <strain evidence="16">B2637</strain>
    </source>
</reference>
<dbReference type="PRINTS" id="PR00415">
    <property type="entry name" value="ACONITASE"/>
</dbReference>
<evidence type="ECO:0000256" key="10">
    <source>
        <dbReference type="ARBA" id="ARBA00023014"/>
    </source>
</evidence>
<keyword evidence="10 13" id="KW-0411">Iron-sulfur</keyword>
<dbReference type="InterPro" id="IPR004430">
    <property type="entry name" value="3-IsopropMal_deHydase_lsu"/>
</dbReference>
<dbReference type="NCBIfam" id="NF009116">
    <property type="entry name" value="PRK12466.1"/>
    <property type="match status" value="1"/>
</dbReference>
<evidence type="ECO:0000256" key="4">
    <source>
        <dbReference type="ARBA" id="ARBA00011271"/>
    </source>
</evidence>
<evidence type="ECO:0000256" key="14">
    <source>
        <dbReference type="SAM" id="MobiDB-lite"/>
    </source>
</evidence>
<dbReference type="NCBIfam" id="TIGR00170">
    <property type="entry name" value="leuC"/>
    <property type="match status" value="1"/>
</dbReference>
<comment type="function">
    <text evidence="2 13">Catalyzes the isomerization between 2-isopropylmalate and 3-isopropylmalate, via the formation of 2-isopropylmaleate.</text>
</comment>
<keyword evidence="12 13" id="KW-0100">Branched-chain amino acid biosynthesis</keyword>
<evidence type="ECO:0000259" key="15">
    <source>
        <dbReference type="Pfam" id="PF00330"/>
    </source>
</evidence>
<dbReference type="GO" id="GO:0003861">
    <property type="term" value="F:3-isopropylmalate dehydratase activity"/>
    <property type="evidence" value="ECO:0007669"/>
    <property type="project" value="UniProtKB-EC"/>
</dbReference>
<feature type="binding site" evidence="13">
    <location>
        <position position="360"/>
    </location>
    <ligand>
        <name>[4Fe-4S] cluster</name>
        <dbReference type="ChEBI" id="CHEBI:49883"/>
    </ligand>
</feature>
<dbReference type="EMBL" id="JALHAT010000015">
    <property type="protein sequence ID" value="MCJ1961084.1"/>
    <property type="molecule type" value="Genomic_DNA"/>
</dbReference>
<dbReference type="InterPro" id="IPR050067">
    <property type="entry name" value="IPM_dehydratase_rel_enz"/>
</dbReference>
<dbReference type="Gene3D" id="3.30.499.10">
    <property type="entry name" value="Aconitase, domain 3"/>
    <property type="match status" value="2"/>
</dbReference>
<keyword evidence="11 13" id="KW-0456">Lyase</keyword>
<dbReference type="RefSeq" id="WP_243799833.1">
    <property type="nucleotide sequence ID" value="NZ_JALHAT010000015.1"/>
</dbReference>
<comment type="similarity">
    <text evidence="13">Belongs to the aconitase/IPM isomerase family. LeuC type 1 subfamily.</text>
</comment>
<keyword evidence="7 13" id="KW-0028">Amino-acid biosynthesis</keyword>
<dbReference type="InterPro" id="IPR033941">
    <property type="entry name" value="IPMI_cat"/>
</dbReference>
<evidence type="ECO:0000256" key="3">
    <source>
        <dbReference type="ARBA" id="ARBA00004729"/>
    </source>
</evidence>
<dbReference type="InterPro" id="IPR001030">
    <property type="entry name" value="Acoase/IPM_deHydtase_lsu_aba"/>
</dbReference>
<dbReference type="CDD" id="cd01583">
    <property type="entry name" value="IPMI"/>
    <property type="match status" value="1"/>
</dbReference>
<comment type="subunit">
    <text evidence="4 13">Heterodimer of LeuC and LeuD.</text>
</comment>
<keyword evidence="8 13" id="KW-0479">Metal-binding</keyword>
<dbReference type="Pfam" id="PF00330">
    <property type="entry name" value="Aconitase"/>
    <property type="match status" value="1"/>
</dbReference>
<dbReference type="NCBIfam" id="NF004016">
    <property type="entry name" value="PRK05478.1"/>
    <property type="match status" value="1"/>
</dbReference>
<evidence type="ECO:0000256" key="8">
    <source>
        <dbReference type="ARBA" id="ARBA00022723"/>
    </source>
</evidence>
<feature type="domain" description="Aconitase/3-isopropylmalate dehydratase large subunit alpha/beta/alpha" evidence="15">
    <location>
        <begin position="13"/>
        <end position="470"/>
    </location>
</feature>
<organism evidence="16 17">
    <name type="scientific">Novosphingobium mangrovi</name>
    <name type="common">ex Hu et al. 2023</name>
    <dbReference type="NCBI Taxonomy" id="2930094"/>
    <lineage>
        <taxon>Bacteria</taxon>
        <taxon>Pseudomonadati</taxon>
        <taxon>Pseudomonadota</taxon>
        <taxon>Alphaproteobacteria</taxon>
        <taxon>Sphingomonadales</taxon>
        <taxon>Sphingomonadaceae</taxon>
        <taxon>Novosphingobium</taxon>
    </lineage>
</organism>
<evidence type="ECO:0000256" key="11">
    <source>
        <dbReference type="ARBA" id="ARBA00023239"/>
    </source>
</evidence>
<name>A0ABT0AD31_9SPHN</name>
<proteinExistence type="inferred from homology"/>
<feature type="binding site" evidence="13">
    <location>
        <position position="420"/>
    </location>
    <ligand>
        <name>[4Fe-4S] cluster</name>
        <dbReference type="ChEBI" id="CHEBI:49883"/>
    </ligand>
</feature>
<evidence type="ECO:0000256" key="2">
    <source>
        <dbReference type="ARBA" id="ARBA00002695"/>
    </source>
</evidence>
<dbReference type="Proteomes" id="UP001162802">
    <property type="component" value="Unassembled WGS sequence"/>
</dbReference>
<evidence type="ECO:0000256" key="1">
    <source>
        <dbReference type="ARBA" id="ARBA00000491"/>
    </source>
</evidence>
<comment type="catalytic activity">
    <reaction evidence="1 13">
        <text>(2R,3S)-3-isopropylmalate = (2S)-2-isopropylmalate</text>
        <dbReference type="Rhea" id="RHEA:32287"/>
        <dbReference type="ChEBI" id="CHEBI:1178"/>
        <dbReference type="ChEBI" id="CHEBI:35121"/>
        <dbReference type="EC" id="4.2.1.33"/>
    </reaction>
</comment>
<evidence type="ECO:0000313" key="17">
    <source>
        <dbReference type="Proteomes" id="UP001162802"/>
    </source>
</evidence>
<dbReference type="PROSITE" id="PS01244">
    <property type="entry name" value="ACONITASE_2"/>
    <property type="match status" value="1"/>
</dbReference>
<dbReference type="InterPro" id="IPR018136">
    <property type="entry name" value="Aconitase_4Fe-4S_BS"/>
</dbReference>
<dbReference type="InterPro" id="IPR036008">
    <property type="entry name" value="Aconitase_4Fe-4S_dom"/>
</dbReference>
<dbReference type="PANTHER" id="PTHR43822">
    <property type="entry name" value="HOMOACONITASE, MITOCHONDRIAL-RELATED"/>
    <property type="match status" value="1"/>
</dbReference>
<evidence type="ECO:0000313" key="16">
    <source>
        <dbReference type="EMBL" id="MCJ1961084.1"/>
    </source>
</evidence>
<protein>
    <recommendedName>
        <fullName evidence="13">3-isopropylmalate dehydratase large subunit</fullName>
        <ecNumber evidence="13">4.2.1.33</ecNumber>
    </recommendedName>
    <alternativeName>
        <fullName evidence="13">Alpha-IPM isomerase</fullName>
        <shortName evidence="13">IPMI</shortName>
    </alternativeName>
    <alternativeName>
        <fullName evidence="13">Isopropylmalate isomerase</fullName>
    </alternativeName>
</protein>
<dbReference type="PANTHER" id="PTHR43822:SF9">
    <property type="entry name" value="3-ISOPROPYLMALATE DEHYDRATASE"/>
    <property type="match status" value="1"/>
</dbReference>